<evidence type="ECO:0000313" key="2">
    <source>
        <dbReference type="EMBL" id="NJR77845.1"/>
    </source>
</evidence>
<comment type="caution">
    <text evidence="2">The sequence shown here is derived from an EMBL/GenBank/DDBJ whole genome shotgun (WGS) entry which is preliminary data.</text>
</comment>
<dbReference type="NCBIfam" id="TIGR02914">
    <property type="entry name" value="EpsI_fam"/>
    <property type="match status" value="1"/>
</dbReference>
<name>A0ABX1CNF1_9SPHN</name>
<dbReference type="NCBIfam" id="NF045608">
    <property type="entry name" value="EpsI_type_V"/>
    <property type="match status" value="1"/>
</dbReference>
<dbReference type="InterPro" id="IPR014263">
    <property type="entry name" value="Methanolan_biosynth_EpsI"/>
</dbReference>
<organism evidence="2 3">
    <name type="scientific">Sphingomonas corticis</name>
    <dbReference type="NCBI Taxonomy" id="2722791"/>
    <lineage>
        <taxon>Bacteria</taxon>
        <taxon>Pseudomonadati</taxon>
        <taxon>Pseudomonadota</taxon>
        <taxon>Alphaproteobacteria</taxon>
        <taxon>Sphingomonadales</taxon>
        <taxon>Sphingomonadaceae</taxon>
        <taxon>Sphingomonas</taxon>
    </lineage>
</organism>
<dbReference type="Pfam" id="PF11984">
    <property type="entry name" value="DUF3485"/>
    <property type="match status" value="1"/>
</dbReference>
<protein>
    <submittedName>
        <fullName evidence="2">EpsI family protein</fullName>
    </submittedName>
</protein>
<dbReference type="EMBL" id="JAAVJH010000002">
    <property type="protein sequence ID" value="NJR77845.1"/>
    <property type="molecule type" value="Genomic_DNA"/>
</dbReference>
<evidence type="ECO:0000313" key="3">
    <source>
        <dbReference type="Proteomes" id="UP000732399"/>
    </source>
</evidence>
<evidence type="ECO:0000259" key="1">
    <source>
        <dbReference type="Pfam" id="PF11984"/>
    </source>
</evidence>
<feature type="domain" description="Methanolan biosynthesis EpsI" evidence="1">
    <location>
        <begin position="8"/>
        <end position="213"/>
    </location>
</feature>
<dbReference type="InterPro" id="IPR054654">
    <property type="entry name" value="EpsI_type_V_pred"/>
</dbReference>
<dbReference type="RefSeq" id="WP_168133358.1">
    <property type="nucleotide sequence ID" value="NZ_JAAVJH010000002.1"/>
</dbReference>
<sequence length="235" mass="25192">MIARRDLLVGAGCAAALGAAEYLRPRRALKLLRDGETMARVIPGAFAGWSIGEGGDIVMPETPGSLASRLYSDRVARTYRHADGDGSEEVMLLAAYGAAQSDVLQLHRPEVCYPAVGFTIKERRLVSLPVAPGVTVPAVLLSAQAGGRMEDVAYWTRLGDDLPQTGGDQRWVRLRAAMAGYVGDGVLVRASMLRRGGEPSFPILQQFLSQMLMSTAARDRAALIGRTRADALARV</sequence>
<keyword evidence="3" id="KW-1185">Reference proteome</keyword>
<accession>A0ABX1CNF1</accession>
<gene>
    <name evidence="2" type="primary">epsI</name>
    <name evidence="2" type="ORF">HBH26_04335</name>
</gene>
<proteinExistence type="predicted"/>
<dbReference type="Proteomes" id="UP000732399">
    <property type="component" value="Unassembled WGS sequence"/>
</dbReference>
<reference evidence="2 3" key="1">
    <citation type="submission" date="2020-03" db="EMBL/GenBank/DDBJ databases">
        <authorList>
            <person name="Wang L."/>
            <person name="He N."/>
            <person name="Li Y."/>
            <person name="Fang Y."/>
            <person name="Zhang F."/>
        </authorList>
    </citation>
    <scope>NUCLEOTIDE SEQUENCE [LARGE SCALE GENOMIC DNA]</scope>
    <source>
        <strain evidence="2 3">36D10-4-7</strain>
    </source>
</reference>